<dbReference type="PANTHER" id="PTHR23179:SF27">
    <property type="entry name" value="RHO GTPASE ACTIVATING PROTEIN AT 71E, ISOFORM D"/>
    <property type="match status" value="1"/>
</dbReference>
<gene>
    <name evidence="3" type="ORF">LARSCL_LOCUS19297</name>
</gene>
<evidence type="ECO:0000313" key="3">
    <source>
        <dbReference type="EMBL" id="CAL1295496.1"/>
    </source>
</evidence>
<dbReference type="PROSITE" id="PS50238">
    <property type="entry name" value="RHOGAP"/>
    <property type="match status" value="1"/>
</dbReference>
<dbReference type="CDD" id="cd00159">
    <property type="entry name" value="RhoGAP"/>
    <property type="match status" value="1"/>
</dbReference>
<feature type="domain" description="Rho-GAP" evidence="2">
    <location>
        <begin position="82"/>
        <end position="272"/>
    </location>
</feature>
<dbReference type="GO" id="GO:0007165">
    <property type="term" value="P:signal transduction"/>
    <property type="evidence" value="ECO:0007669"/>
    <property type="project" value="InterPro"/>
</dbReference>
<reference evidence="3 4" key="1">
    <citation type="submission" date="2024-04" db="EMBL/GenBank/DDBJ databases">
        <authorList>
            <person name="Rising A."/>
            <person name="Reimegard J."/>
            <person name="Sonavane S."/>
            <person name="Akerstrom W."/>
            <person name="Nylinder S."/>
            <person name="Hedman E."/>
            <person name="Kallberg Y."/>
        </authorList>
    </citation>
    <scope>NUCLEOTIDE SEQUENCE [LARGE SCALE GENOMIC DNA]</scope>
</reference>
<dbReference type="SMART" id="SM00324">
    <property type="entry name" value="RhoGAP"/>
    <property type="match status" value="1"/>
</dbReference>
<dbReference type="InterPro" id="IPR000198">
    <property type="entry name" value="RhoGAP_dom"/>
</dbReference>
<name>A0AAV2BH03_9ARAC</name>
<dbReference type="Pfam" id="PF00620">
    <property type="entry name" value="RhoGAP"/>
    <property type="match status" value="1"/>
</dbReference>
<sequence length="530" mass="58583">MDSDCVTKEKTHNNLTTPFPLTNILDLSLWFVREASDARALTMSGWAQRMHRGAATLSNVVTSCGHTSVPYPTRMEKVKFGVPLDQVCKHDIPGPLLILILKLNKEGPYKKDVFRAPGHQGNMKKLIHFLQHGRLVNIDNFSVYTIASVLKKFLRKLPGGIFGPENEEALFDIIDVDGLEEKRDRIHRLITSLPVVAQHLLVLLFGTFRAISNCAQKAQTGMTSEAIGVSVAPSFFQSCVSDGKMARMEDVVRFKVATRIMKFLIDNFGVTNLFGKENYEYYARMTGRIFKVEENWIFAFRYPPESLVSRNYDCKASLEMEKSWLQQEAERWGFKFNLEAISSQEECRSTPALIHASESMVQGDGPQLSGSLTNLADTYTRLSVSLEENGLYKLMRTSDSKRGSNASSVSSSSLLNTVGGGSDNQLVRRPSGKGSRLVRRSSSKSKRDKENGAGASASASSSKSKRDSGVSKVVSLGSSVSSEPLPVSGSSPARAKMINRLSNPVGITEQDCTELDVQSFHVTLTYKPRI</sequence>
<evidence type="ECO:0000259" key="2">
    <source>
        <dbReference type="PROSITE" id="PS50238"/>
    </source>
</evidence>
<evidence type="ECO:0000313" key="4">
    <source>
        <dbReference type="Proteomes" id="UP001497382"/>
    </source>
</evidence>
<accession>A0AAV2BH03</accession>
<keyword evidence="4" id="KW-1185">Reference proteome</keyword>
<dbReference type="EMBL" id="CAXIEN010000372">
    <property type="protein sequence ID" value="CAL1295496.1"/>
    <property type="molecule type" value="Genomic_DNA"/>
</dbReference>
<dbReference type="Proteomes" id="UP001497382">
    <property type="component" value="Unassembled WGS sequence"/>
</dbReference>
<protein>
    <recommendedName>
        <fullName evidence="2">Rho-GAP domain-containing protein</fullName>
    </recommendedName>
</protein>
<feature type="region of interest" description="Disordered" evidence="1">
    <location>
        <begin position="398"/>
        <end position="470"/>
    </location>
</feature>
<feature type="compositionally biased region" description="Low complexity" evidence="1">
    <location>
        <begin position="452"/>
        <end position="462"/>
    </location>
</feature>
<organism evidence="3 4">
    <name type="scientific">Larinioides sclopetarius</name>
    <dbReference type="NCBI Taxonomy" id="280406"/>
    <lineage>
        <taxon>Eukaryota</taxon>
        <taxon>Metazoa</taxon>
        <taxon>Ecdysozoa</taxon>
        <taxon>Arthropoda</taxon>
        <taxon>Chelicerata</taxon>
        <taxon>Arachnida</taxon>
        <taxon>Araneae</taxon>
        <taxon>Araneomorphae</taxon>
        <taxon>Entelegynae</taxon>
        <taxon>Araneoidea</taxon>
        <taxon>Araneidae</taxon>
        <taxon>Larinioides</taxon>
    </lineage>
</organism>
<dbReference type="SUPFAM" id="SSF48350">
    <property type="entry name" value="GTPase activation domain, GAP"/>
    <property type="match status" value="1"/>
</dbReference>
<comment type="caution">
    <text evidence="3">The sequence shown here is derived from an EMBL/GenBank/DDBJ whole genome shotgun (WGS) entry which is preliminary data.</text>
</comment>
<dbReference type="Gene3D" id="1.10.555.10">
    <property type="entry name" value="Rho GTPase activation protein"/>
    <property type="match status" value="1"/>
</dbReference>
<dbReference type="AlphaFoldDB" id="A0AAV2BH03"/>
<dbReference type="PANTHER" id="PTHR23179">
    <property type="entry name" value="T-CELL ACTIVATION RHO GTPASE ACTIVATING PROTEIN-RELATED"/>
    <property type="match status" value="1"/>
</dbReference>
<proteinExistence type="predicted"/>
<feature type="compositionally biased region" description="Low complexity" evidence="1">
    <location>
        <begin position="403"/>
        <end position="417"/>
    </location>
</feature>
<evidence type="ECO:0000256" key="1">
    <source>
        <dbReference type="SAM" id="MobiDB-lite"/>
    </source>
</evidence>
<dbReference type="GO" id="GO:0005096">
    <property type="term" value="F:GTPase activator activity"/>
    <property type="evidence" value="ECO:0007669"/>
    <property type="project" value="TreeGrafter"/>
</dbReference>
<dbReference type="FunFam" id="1.10.555.10:FF:000032">
    <property type="entry name" value="Uncharacterized protein, isoform E"/>
    <property type="match status" value="1"/>
</dbReference>
<dbReference type="InterPro" id="IPR008936">
    <property type="entry name" value="Rho_GTPase_activation_prot"/>
</dbReference>